<proteinExistence type="inferred from homology"/>
<feature type="domain" description="RCK N-terminal" evidence="8">
    <location>
        <begin position="420"/>
        <end position="536"/>
    </location>
</feature>
<evidence type="ECO:0000256" key="3">
    <source>
        <dbReference type="ARBA" id="ARBA00022448"/>
    </source>
</evidence>
<dbReference type="Gene3D" id="3.40.50.720">
    <property type="entry name" value="NAD(P)-binding Rossmann-like Domain"/>
    <property type="match status" value="1"/>
</dbReference>
<dbReference type="PANTHER" id="PTHR42751">
    <property type="entry name" value="SODIUM/HYDROGEN EXCHANGER FAMILY/TRKA DOMAIN PROTEIN"/>
    <property type="match status" value="1"/>
</dbReference>
<feature type="transmembrane region" description="Helical" evidence="7">
    <location>
        <begin position="154"/>
        <end position="175"/>
    </location>
</feature>
<dbReference type="EMBL" id="LMBR01000024">
    <property type="protein sequence ID" value="KUL32454.1"/>
    <property type="molecule type" value="Genomic_DNA"/>
</dbReference>
<dbReference type="Pfam" id="PF02254">
    <property type="entry name" value="TrkA_N"/>
    <property type="match status" value="1"/>
</dbReference>
<evidence type="ECO:0000256" key="4">
    <source>
        <dbReference type="ARBA" id="ARBA00022692"/>
    </source>
</evidence>
<dbReference type="GO" id="GO:0006813">
    <property type="term" value="P:potassium ion transport"/>
    <property type="evidence" value="ECO:0007669"/>
    <property type="project" value="InterPro"/>
</dbReference>
<dbReference type="OrthoDB" id="9781411at2"/>
<dbReference type="InterPro" id="IPR036291">
    <property type="entry name" value="NAD(P)-bd_dom_sf"/>
</dbReference>
<evidence type="ECO:0000256" key="2">
    <source>
        <dbReference type="ARBA" id="ARBA00005551"/>
    </source>
</evidence>
<comment type="subcellular location">
    <subcellularLocation>
        <location evidence="1">Membrane</location>
        <topology evidence="1">Multi-pass membrane protein</topology>
    </subcellularLocation>
</comment>
<dbReference type="PROSITE" id="PS51201">
    <property type="entry name" value="RCK_N"/>
    <property type="match status" value="1"/>
</dbReference>
<evidence type="ECO:0000256" key="5">
    <source>
        <dbReference type="ARBA" id="ARBA00022989"/>
    </source>
</evidence>
<feature type="transmembrane region" description="Helical" evidence="7">
    <location>
        <begin position="229"/>
        <end position="254"/>
    </location>
</feature>
<evidence type="ECO:0000256" key="1">
    <source>
        <dbReference type="ARBA" id="ARBA00004141"/>
    </source>
</evidence>
<dbReference type="GO" id="GO:1902600">
    <property type="term" value="P:proton transmembrane transport"/>
    <property type="evidence" value="ECO:0007669"/>
    <property type="project" value="InterPro"/>
</dbReference>
<keyword evidence="10" id="KW-1185">Reference proteome</keyword>
<dbReference type="AlphaFoldDB" id="A0A117MRX4"/>
<feature type="transmembrane region" description="Helical" evidence="7">
    <location>
        <begin position="56"/>
        <end position="75"/>
    </location>
</feature>
<keyword evidence="4 7" id="KW-0812">Transmembrane</keyword>
<keyword evidence="6 7" id="KW-0472">Membrane</keyword>
<dbReference type="Gene3D" id="1.20.1530.20">
    <property type="match status" value="1"/>
</dbReference>
<sequence length="586" mass="63357">MHEFDFLGELVLIGVLAIAIILIFQRLRIPPVIGLIFTGIVLGPSGIGAVYDEKLIGTLAELGVILLLFTIGLEFSLEELKRLKKIVLVGGIVQILVTGLAVSCLAYWLLYGIGKAITVQAAIFMGFAFSVSSTAICLKILTDREELALPHGKIALGILIFQDIAIVPLMIGINFLSPDVTPSLENIFRKVGFILLFGAVIFTGFRLFMPRMVRLIASLHAREVLVIGALVICFGAAYLTSLAGLSLALGSFVAGMVIASTDESHQISITIDPFREAFTSIFFISVGLLLDVKVINLPLFVSIALGVLLVKGLLVAGVSLFLGYSLRVSMMAGMALAQIGEFSFVLAESGLNNRIINNEVFQAMLAIIVVTMIVTPAMIAIAPKVADQVAPVLGFIPLPKRDSGAAPVRPADSTIICAGEIHAAIIGFGVNGQNVAAVLHATNISYSVLEVDREIVRLMRRKGEPIYYGDCTEKKSLLRAGIDHARAVVLGISDNGAVRKCIPLIREINPKAFVIVRARTLDEVDTLYKAGADVVVTEKFETSIQIFSQLLNHFTVDPELILEQQEIIRRECEKIFFQTTAQTKQS</sequence>
<dbReference type="Pfam" id="PF00999">
    <property type="entry name" value="Na_H_Exchanger"/>
    <property type="match status" value="1"/>
</dbReference>
<evidence type="ECO:0000259" key="8">
    <source>
        <dbReference type="PROSITE" id="PS51201"/>
    </source>
</evidence>
<protein>
    <submittedName>
        <fullName evidence="9">Sodium:proton exchanger</fullName>
    </submittedName>
</protein>
<dbReference type="Proteomes" id="UP000053937">
    <property type="component" value="Unassembled WGS sequence"/>
</dbReference>
<name>A0A117MRX4_CHLLI</name>
<reference evidence="9 10" key="1">
    <citation type="submission" date="2015-10" db="EMBL/GenBank/DDBJ databases">
        <title>Draft Genome Sequence of Chlorobium limicola strain Frasassi Growing under Artificial Lighting in the Frasassi Cave System.</title>
        <authorList>
            <person name="Mansor M."/>
            <person name="Macalady J."/>
        </authorList>
    </citation>
    <scope>NUCLEOTIDE SEQUENCE [LARGE SCALE GENOMIC DNA]</scope>
    <source>
        <strain evidence="9 10">Frasassi</strain>
    </source>
</reference>
<feature type="transmembrane region" description="Helical" evidence="7">
    <location>
        <begin position="87"/>
        <end position="110"/>
    </location>
</feature>
<feature type="transmembrane region" description="Helical" evidence="7">
    <location>
        <begin position="299"/>
        <end position="322"/>
    </location>
</feature>
<feature type="transmembrane region" description="Helical" evidence="7">
    <location>
        <begin position="187"/>
        <end position="208"/>
    </location>
</feature>
<evidence type="ECO:0000313" key="10">
    <source>
        <dbReference type="Proteomes" id="UP000053937"/>
    </source>
</evidence>
<evidence type="ECO:0000313" key="9">
    <source>
        <dbReference type="EMBL" id="KUL32454.1"/>
    </source>
</evidence>
<dbReference type="InterPro" id="IPR038770">
    <property type="entry name" value="Na+/solute_symporter_sf"/>
</dbReference>
<dbReference type="InterPro" id="IPR003148">
    <property type="entry name" value="RCK_N"/>
</dbReference>
<dbReference type="InterPro" id="IPR006153">
    <property type="entry name" value="Cation/H_exchanger_TM"/>
</dbReference>
<dbReference type="RefSeq" id="WP_059138353.1">
    <property type="nucleotide sequence ID" value="NZ_LMBR01000024.1"/>
</dbReference>
<keyword evidence="5 7" id="KW-1133">Transmembrane helix</keyword>
<feature type="transmembrane region" description="Helical" evidence="7">
    <location>
        <begin position="31"/>
        <end position="50"/>
    </location>
</feature>
<dbReference type="GO" id="GO:0016020">
    <property type="term" value="C:membrane"/>
    <property type="evidence" value="ECO:0007669"/>
    <property type="project" value="UniProtKB-SubCell"/>
</dbReference>
<dbReference type="GO" id="GO:0015297">
    <property type="term" value="F:antiporter activity"/>
    <property type="evidence" value="ECO:0007669"/>
    <property type="project" value="InterPro"/>
</dbReference>
<comment type="caution">
    <text evidence="9">The sequence shown here is derived from an EMBL/GenBank/DDBJ whole genome shotgun (WGS) entry which is preliminary data.</text>
</comment>
<feature type="transmembrane region" description="Helical" evidence="7">
    <location>
        <begin position="360"/>
        <end position="382"/>
    </location>
</feature>
<gene>
    <name evidence="9" type="ORF">ASB62_01755</name>
</gene>
<accession>A0A117MRX4</accession>
<feature type="transmembrane region" description="Helical" evidence="7">
    <location>
        <begin position="6"/>
        <end position="24"/>
    </location>
</feature>
<organism evidence="9 10">
    <name type="scientific">Chlorobium limicola</name>
    <dbReference type="NCBI Taxonomy" id="1092"/>
    <lineage>
        <taxon>Bacteria</taxon>
        <taxon>Pseudomonadati</taxon>
        <taxon>Chlorobiota</taxon>
        <taxon>Chlorobiia</taxon>
        <taxon>Chlorobiales</taxon>
        <taxon>Chlorobiaceae</taxon>
        <taxon>Chlorobium/Pelodictyon group</taxon>
        <taxon>Chlorobium</taxon>
    </lineage>
</organism>
<comment type="similarity">
    <text evidence="2">Belongs to the monovalent cation:proton antiporter 2 (CPA2) transporter (TC 2.A.37) family.</text>
</comment>
<dbReference type="SUPFAM" id="SSF51735">
    <property type="entry name" value="NAD(P)-binding Rossmann-fold domains"/>
    <property type="match status" value="1"/>
</dbReference>
<keyword evidence="3" id="KW-0813">Transport</keyword>
<evidence type="ECO:0000256" key="7">
    <source>
        <dbReference type="SAM" id="Phobius"/>
    </source>
</evidence>
<feature type="transmembrane region" description="Helical" evidence="7">
    <location>
        <begin position="122"/>
        <end position="142"/>
    </location>
</feature>
<evidence type="ECO:0000256" key="6">
    <source>
        <dbReference type="ARBA" id="ARBA00023136"/>
    </source>
</evidence>
<dbReference type="PANTHER" id="PTHR42751:SF3">
    <property type="entry name" value="SODIUM_GLUTAMATE SYMPORTER"/>
    <property type="match status" value="1"/>
</dbReference>